<gene>
    <name evidence="1" type="ORF">BK049_11895</name>
</gene>
<dbReference type="KEGG" id="bxi:BK049_11895"/>
<name>A0AAC9IIH3_9BACI</name>
<proteinExistence type="predicted"/>
<evidence type="ECO:0000313" key="1">
    <source>
        <dbReference type="EMBL" id="AOZ89327.1"/>
    </source>
</evidence>
<dbReference type="AlphaFoldDB" id="A0AAC9IIH3"/>
<sequence length="94" mass="11091">MAQYTNDRYTNFMNLPTTDEGSKKAIYFYVKPTVQNCKAIFADGSVYWQKMIFNDKFLRIKSEENKLYLDEQCTILADVTRTEKIKECKRLGLI</sequence>
<dbReference type="EMBL" id="CP017786">
    <property type="protein sequence ID" value="AOZ89327.1"/>
    <property type="molecule type" value="Genomic_DNA"/>
</dbReference>
<dbReference type="Proteomes" id="UP000177709">
    <property type="component" value="Chromosome"/>
</dbReference>
<reference evidence="1 2" key="1">
    <citation type="submission" date="2016-10" db="EMBL/GenBank/DDBJ databases">
        <title>Whole genome sequence of hyper active fibrinolysis bacterium Bacillus pumilus strain VV3 isolated from fermented rice.</title>
        <authorList>
            <person name="Mariadas V.A."/>
            <person name="Vijayaraghavan P."/>
            <person name="Dhandapani V."/>
        </authorList>
    </citation>
    <scope>NUCLEOTIDE SEQUENCE [LARGE SCALE GENOMIC DNA]</scope>
    <source>
        <strain evidence="1 2">VV3</strain>
    </source>
</reference>
<dbReference type="RefSeq" id="WP_071168603.1">
    <property type="nucleotide sequence ID" value="NZ_CP017786.1"/>
</dbReference>
<organism evidence="1 2">
    <name type="scientific">Bacillus xiamenensis</name>
    <dbReference type="NCBI Taxonomy" id="1178537"/>
    <lineage>
        <taxon>Bacteria</taxon>
        <taxon>Bacillati</taxon>
        <taxon>Bacillota</taxon>
        <taxon>Bacilli</taxon>
        <taxon>Bacillales</taxon>
        <taxon>Bacillaceae</taxon>
        <taxon>Bacillus</taxon>
    </lineage>
</organism>
<accession>A0AAC9IIH3</accession>
<evidence type="ECO:0000313" key="2">
    <source>
        <dbReference type="Proteomes" id="UP000177709"/>
    </source>
</evidence>
<protein>
    <submittedName>
        <fullName evidence="1">Uncharacterized protein</fullName>
    </submittedName>
</protein>